<dbReference type="InterPro" id="IPR041588">
    <property type="entry name" value="Integrase_H2C2"/>
</dbReference>
<dbReference type="EMBL" id="BQNB010016054">
    <property type="protein sequence ID" value="GJT47269.1"/>
    <property type="molecule type" value="Genomic_DNA"/>
</dbReference>
<protein>
    <submittedName>
        <fullName evidence="2">Retrotransposon protein, putative, ty3-gypsy subclass</fullName>
    </submittedName>
</protein>
<reference evidence="2" key="1">
    <citation type="journal article" date="2022" name="Int. J. Mol. Sci.">
        <title>Draft Genome of Tanacetum Coccineum: Genomic Comparison of Closely Related Tanacetum-Family Plants.</title>
        <authorList>
            <person name="Yamashiro T."/>
            <person name="Shiraishi A."/>
            <person name="Nakayama K."/>
            <person name="Satake H."/>
        </authorList>
    </citation>
    <scope>NUCLEOTIDE SEQUENCE</scope>
</reference>
<dbReference type="Gene3D" id="1.10.340.70">
    <property type="match status" value="1"/>
</dbReference>
<reference evidence="2" key="2">
    <citation type="submission" date="2022-01" db="EMBL/GenBank/DDBJ databases">
        <authorList>
            <person name="Yamashiro T."/>
            <person name="Shiraishi A."/>
            <person name="Satake H."/>
            <person name="Nakayama K."/>
        </authorList>
    </citation>
    <scope>NUCLEOTIDE SEQUENCE</scope>
</reference>
<evidence type="ECO:0000313" key="3">
    <source>
        <dbReference type="Proteomes" id="UP001151760"/>
    </source>
</evidence>
<evidence type="ECO:0000259" key="1">
    <source>
        <dbReference type="PROSITE" id="PS50994"/>
    </source>
</evidence>
<dbReference type="PROSITE" id="PS50994">
    <property type="entry name" value="INTEGRASE"/>
    <property type="match status" value="1"/>
</dbReference>
<accession>A0ABQ5E8Q9</accession>
<dbReference type="Proteomes" id="UP001151760">
    <property type="component" value="Unassembled WGS sequence"/>
</dbReference>
<gene>
    <name evidence="2" type="ORF">Tco_0955984</name>
</gene>
<dbReference type="InterPro" id="IPR012337">
    <property type="entry name" value="RNaseH-like_sf"/>
</dbReference>
<feature type="domain" description="Integrase catalytic" evidence="1">
    <location>
        <begin position="110"/>
        <end position="181"/>
    </location>
</feature>
<dbReference type="InterPro" id="IPR036397">
    <property type="entry name" value="RNaseH_sf"/>
</dbReference>
<dbReference type="InterPro" id="IPR001584">
    <property type="entry name" value="Integrase_cat-core"/>
</dbReference>
<organism evidence="2 3">
    <name type="scientific">Tanacetum coccineum</name>
    <dbReference type="NCBI Taxonomy" id="301880"/>
    <lineage>
        <taxon>Eukaryota</taxon>
        <taxon>Viridiplantae</taxon>
        <taxon>Streptophyta</taxon>
        <taxon>Embryophyta</taxon>
        <taxon>Tracheophyta</taxon>
        <taxon>Spermatophyta</taxon>
        <taxon>Magnoliopsida</taxon>
        <taxon>eudicotyledons</taxon>
        <taxon>Gunneridae</taxon>
        <taxon>Pentapetalae</taxon>
        <taxon>asterids</taxon>
        <taxon>campanulids</taxon>
        <taxon>Asterales</taxon>
        <taxon>Asteraceae</taxon>
        <taxon>Asteroideae</taxon>
        <taxon>Anthemideae</taxon>
        <taxon>Anthemidinae</taxon>
        <taxon>Tanacetum</taxon>
    </lineage>
</organism>
<name>A0ABQ5E8Q9_9ASTR</name>
<dbReference type="Pfam" id="PF17921">
    <property type="entry name" value="Integrase_H2C2"/>
    <property type="match status" value="1"/>
</dbReference>
<dbReference type="PANTHER" id="PTHR47266">
    <property type="entry name" value="ENDONUCLEASE-RELATED"/>
    <property type="match status" value="1"/>
</dbReference>
<sequence length="644" mass="74894">MDKAFEVCPDGTRYIKNRSWLPLFGNLRDLIMHESHKLKYSIHPGSEKMYQDLKKLYWWPNMKAIIAEYVGKCLTCSRVKSECQKPSVLLIQPEIPTWKWERITIDFNALGTQLDMSTAFHPKTNGQSKRTIQTLEDMLRARVIEFGKGWERHLPLVVFSYNNSYHASIKATPFEELYGRKCRSPVCWAEVGDKCLSDESLVIPMKELRLDDKLNFVEEPVEIMDREVKQLRQNRERVDSNPCAFTVTTTALFQSDGIDLYVLDCDEVPTTQDVQEMPYSEQTYIVNFLDNEITKHVAIFEQRQNVDLNKREKLIDSQINDLIRNRNAKFAAFQQEIDTLKQTLSNHVKEKESLSTTLTVFKTESKEKESKYIDKEIVLEKQNKELENIICKLYRSTQAMHMLTKPQVFYDDTHKQALGYQNLFHLKKVQRIKPTLYDGSVIAKKHDVISVIDDEETLILEEESRSKMIDKQNNLISVKQKINIFPIDYSKLNNLKEDFDKCFVIQQELFAEQAFWLKHSNCNPDTSVKSHTLVRIKASSELPKVSLVNESLKKLKYHLASFDKVVKKRTTSDAISAGAWGFEDTKACFLTETIPFLKVLKYTFNAFDKTLLDEITKVQSVFNQIEVAVDQCSVDKNTFEIEKK</sequence>
<dbReference type="InterPro" id="IPR052160">
    <property type="entry name" value="Gypsy_RT_Integrase-like"/>
</dbReference>
<proteinExistence type="predicted"/>
<comment type="caution">
    <text evidence="2">The sequence shown here is derived from an EMBL/GenBank/DDBJ whole genome shotgun (WGS) entry which is preliminary data.</text>
</comment>
<dbReference type="SUPFAM" id="SSF53098">
    <property type="entry name" value="Ribonuclease H-like"/>
    <property type="match status" value="1"/>
</dbReference>
<keyword evidence="3" id="KW-1185">Reference proteome</keyword>
<evidence type="ECO:0000313" key="2">
    <source>
        <dbReference type="EMBL" id="GJT47269.1"/>
    </source>
</evidence>
<dbReference type="Gene3D" id="3.30.420.10">
    <property type="entry name" value="Ribonuclease H-like superfamily/Ribonuclease H"/>
    <property type="match status" value="1"/>
</dbReference>